<proteinExistence type="predicted"/>
<feature type="transmembrane region" description="Helical" evidence="7">
    <location>
        <begin position="330"/>
        <end position="351"/>
    </location>
</feature>
<dbReference type="GO" id="GO:0005464">
    <property type="term" value="F:UDP-xylose transmembrane transporter activity"/>
    <property type="evidence" value="ECO:0007669"/>
    <property type="project" value="TreeGrafter"/>
</dbReference>
<reference evidence="8 9" key="1">
    <citation type="journal article" date="2019" name="Nat. Ecol. Evol.">
        <title>Megaphylogeny resolves global patterns of mushroom evolution.</title>
        <authorList>
            <person name="Varga T."/>
            <person name="Krizsan K."/>
            <person name="Foldi C."/>
            <person name="Dima B."/>
            <person name="Sanchez-Garcia M."/>
            <person name="Sanchez-Ramirez S."/>
            <person name="Szollosi G.J."/>
            <person name="Szarkandi J.G."/>
            <person name="Papp V."/>
            <person name="Albert L."/>
            <person name="Andreopoulos W."/>
            <person name="Angelini C."/>
            <person name="Antonin V."/>
            <person name="Barry K.W."/>
            <person name="Bougher N.L."/>
            <person name="Buchanan P."/>
            <person name="Buyck B."/>
            <person name="Bense V."/>
            <person name="Catcheside P."/>
            <person name="Chovatia M."/>
            <person name="Cooper J."/>
            <person name="Damon W."/>
            <person name="Desjardin D."/>
            <person name="Finy P."/>
            <person name="Geml J."/>
            <person name="Haridas S."/>
            <person name="Hughes K."/>
            <person name="Justo A."/>
            <person name="Karasinski D."/>
            <person name="Kautmanova I."/>
            <person name="Kiss B."/>
            <person name="Kocsube S."/>
            <person name="Kotiranta H."/>
            <person name="LaButti K.M."/>
            <person name="Lechner B.E."/>
            <person name="Liimatainen K."/>
            <person name="Lipzen A."/>
            <person name="Lukacs Z."/>
            <person name="Mihaltcheva S."/>
            <person name="Morgado L.N."/>
            <person name="Niskanen T."/>
            <person name="Noordeloos M.E."/>
            <person name="Ohm R.A."/>
            <person name="Ortiz-Santana B."/>
            <person name="Ovrebo C."/>
            <person name="Racz N."/>
            <person name="Riley R."/>
            <person name="Savchenko A."/>
            <person name="Shiryaev A."/>
            <person name="Soop K."/>
            <person name="Spirin V."/>
            <person name="Szebenyi C."/>
            <person name="Tomsovsky M."/>
            <person name="Tulloss R.E."/>
            <person name="Uehling J."/>
            <person name="Grigoriev I.V."/>
            <person name="Vagvolgyi C."/>
            <person name="Papp T."/>
            <person name="Martin F.M."/>
            <person name="Miettinen O."/>
            <person name="Hibbett D.S."/>
            <person name="Nagy L.G."/>
        </authorList>
    </citation>
    <scope>NUCLEOTIDE SEQUENCE [LARGE SCALE GENOMIC DNA]</scope>
    <source>
        <strain evidence="8 9">OMC1185</strain>
    </source>
</reference>
<organism evidence="8 9">
    <name type="scientific">Heliocybe sulcata</name>
    <dbReference type="NCBI Taxonomy" id="5364"/>
    <lineage>
        <taxon>Eukaryota</taxon>
        <taxon>Fungi</taxon>
        <taxon>Dikarya</taxon>
        <taxon>Basidiomycota</taxon>
        <taxon>Agaricomycotina</taxon>
        <taxon>Agaricomycetes</taxon>
        <taxon>Gloeophyllales</taxon>
        <taxon>Gloeophyllaceae</taxon>
        <taxon>Heliocybe</taxon>
    </lineage>
</organism>
<dbReference type="GO" id="GO:0000139">
    <property type="term" value="C:Golgi membrane"/>
    <property type="evidence" value="ECO:0007669"/>
    <property type="project" value="TreeGrafter"/>
</dbReference>
<dbReference type="Gene3D" id="1.10.3730.20">
    <property type="match status" value="1"/>
</dbReference>
<dbReference type="InterPro" id="IPR013657">
    <property type="entry name" value="SCL35B1-4/HUT1"/>
</dbReference>
<evidence type="ECO:0000256" key="3">
    <source>
        <dbReference type="ARBA" id="ARBA00022597"/>
    </source>
</evidence>
<feature type="transmembrane region" description="Helical" evidence="7">
    <location>
        <begin position="74"/>
        <end position="96"/>
    </location>
</feature>
<keyword evidence="6 7" id="KW-0472">Membrane</keyword>
<evidence type="ECO:0000256" key="7">
    <source>
        <dbReference type="SAM" id="Phobius"/>
    </source>
</evidence>
<dbReference type="GO" id="GO:0005462">
    <property type="term" value="F:UDP-N-acetylglucosamine transmembrane transporter activity"/>
    <property type="evidence" value="ECO:0007669"/>
    <property type="project" value="TreeGrafter"/>
</dbReference>
<feature type="transmembrane region" description="Helical" evidence="7">
    <location>
        <begin position="236"/>
        <end position="255"/>
    </location>
</feature>
<keyword evidence="9" id="KW-1185">Reference proteome</keyword>
<feature type="transmembrane region" description="Helical" evidence="7">
    <location>
        <begin position="141"/>
        <end position="162"/>
    </location>
</feature>
<dbReference type="GO" id="GO:0005789">
    <property type="term" value="C:endoplasmic reticulum membrane"/>
    <property type="evidence" value="ECO:0007669"/>
    <property type="project" value="TreeGrafter"/>
</dbReference>
<dbReference type="InterPro" id="IPR037185">
    <property type="entry name" value="EmrE-like"/>
</dbReference>
<dbReference type="Pfam" id="PF08449">
    <property type="entry name" value="UAA"/>
    <property type="match status" value="1"/>
</dbReference>
<dbReference type="SUPFAM" id="SSF103481">
    <property type="entry name" value="Multidrug resistance efflux transporter EmrE"/>
    <property type="match status" value="1"/>
</dbReference>
<evidence type="ECO:0000256" key="5">
    <source>
        <dbReference type="ARBA" id="ARBA00022989"/>
    </source>
</evidence>
<evidence type="ECO:0000256" key="2">
    <source>
        <dbReference type="ARBA" id="ARBA00022448"/>
    </source>
</evidence>
<sequence>MSKRRTAANGQVKSSRGTVTAERHILGGKKGVTATVSRIALQLVDFSVVFSMVFGGCCSNVWTYERLLKLSPQIGSALTFAQMAFITLQGLPQFLIWQPTKSMAPTLRPRQVPLREWGTQVVILTSGSLLNNWVYAFDVPIPVQIVFRSAVPIVSMIFGYLFLRKHYSFTQVVAVLLVVVGVVLATLSRSSPSNSGPPIDSTRYTIGILMLISSLFLSGFLGILQEQTYGKYGPCWREGVFYTHFLSLPAVLIFLPHVKKGFVDLHHASPSLQTSILILAANLCTQLVCVSGVNQLTSRVSSVSTNLVLTTRKALSLCLSVWWFGNGWNMQLASGASLVLTGSLLYAFAGLRQIEAQKKQE</sequence>
<keyword evidence="3" id="KW-0762">Sugar transport</keyword>
<comment type="subcellular location">
    <subcellularLocation>
        <location evidence="1">Endomembrane system</location>
        <topology evidence="1">Multi-pass membrane protein</topology>
    </subcellularLocation>
</comment>
<evidence type="ECO:0000256" key="1">
    <source>
        <dbReference type="ARBA" id="ARBA00004127"/>
    </source>
</evidence>
<protein>
    <submittedName>
        <fullName evidence="8">UAA transporter</fullName>
    </submittedName>
</protein>
<dbReference type="PANTHER" id="PTHR10778">
    <property type="entry name" value="SOLUTE CARRIER FAMILY 35 MEMBER B"/>
    <property type="match status" value="1"/>
</dbReference>
<keyword evidence="5 7" id="KW-1133">Transmembrane helix</keyword>
<gene>
    <name evidence="8" type="ORF">OE88DRAFT_1658288</name>
</gene>
<name>A0A5C3N240_9AGAM</name>
<keyword evidence="2" id="KW-0813">Transport</keyword>
<dbReference type="STRING" id="5364.A0A5C3N240"/>
<dbReference type="OrthoDB" id="999962at2759"/>
<accession>A0A5C3N240</accession>
<keyword evidence="4 7" id="KW-0812">Transmembrane</keyword>
<evidence type="ECO:0000256" key="4">
    <source>
        <dbReference type="ARBA" id="ARBA00022692"/>
    </source>
</evidence>
<dbReference type="AlphaFoldDB" id="A0A5C3N240"/>
<evidence type="ECO:0000313" key="8">
    <source>
        <dbReference type="EMBL" id="TFK51704.1"/>
    </source>
</evidence>
<feature type="transmembrane region" description="Helical" evidence="7">
    <location>
        <begin position="169"/>
        <end position="188"/>
    </location>
</feature>
<evidence type="ECO:0000313" key="9">
    <source>
        <dbReference type="Proteomes" id="UP000305948"/>
    </source>
</evidence>
<feature type="transmembrane region" description="Helical" evidence="7">
    <location>
        <begin position="204"/>
        <end position="224"/>
    </location>
</feature>
<evidence type="ECO:0000256" key="6">
    <source>
        <dbReference type="ARBA" id="ARBA00023136"/>
    </source>
</evidence>
<dbReference type="PANTHER" id="PTHR10778:SF4">
    <property type="entry name" value="NUCLEOTIDE SUGAR TRANSPORTER SLC35B4"/>
    <property type="match status" value="1"/>
</dbReference>
<dbReference type="EMBL" id="ML213510">
    <property type="protein sequence ID" value="TFK51704.1"/>
    <property type="molecule type" value="Genomic_DNA"/>
</dbReference>
<dbReference type="Proteomes" id="UP000305948">
    <property type="component" value="Unassembled WGS sequence"/>
</dbReference>